<sequence length="202" mass="22546">MMRVAILASGNGSNFQSIIDAASRDELPNCNIILLIANKEEAYAIERAKKHKINYKIIESYNKKREEFDQEVLDVLRENNIEIIVLAGFMRILSKAFIEEYKNKIINIHPSLLPSFPGAHAHRDAIRAGAKESGCTVHIVDEGVDTGPIIMQQSVTVDANDDEDTLASKILPLEHYIFPKALHLLTSGKLEINKGKVIIKSD</sequence>
<feature type="domain" description="Formyl transferase N-terminal" evidence="5">
    <location>
        <begin position="2"/>
        <end position="182"/>
    </location>
</feature>
<dbReference type="GO" id="GO:0006189">
    <property type="term" value="P:'de novo' IMP biosynthetic process"/>
    <property type="evidence" value="ECO:0007669"/>
    <property type="project" value="InterPro"/>
</dbReference>
<protein>
    <recommendedName>
        <fullName evidence="2">phosphoribosylglycinamide formyltransferase 1</fullName>
        <ecNumber evidence="2">2.1.2.2</ecNumber>
    </recommendedName>
</protein>
<dbReference type="InterPro" id="IPR004607">
    <property type="entry name" value="GART"/>
</dbReference>
<keyword evidence="3 6" id="KW-0808">Transferase</keyword>
<dbReference type="AlphaFoldDB" id="A0A1J5TKP5"/>
<evidence type="ECO:0000256" key="2">
    <source>
        <dbReference type="ARBA" id="ARBA00012254"/>
    </source>
</evidence>
<dbReference type="EMBL" id="MIYX01000019">
    <property type="protein sequence ID" value="OIR20707.1"/>
    <property type="molecule type" value="Genomic_DNA"/>
</dbReference>
<evidence type="ECO:0000313" key="7">
    <source>
        <dbReference type="Proteomes" id="UP000183375"/>
    </source>
</evidence>
<comment type="caution">
    <text evidence="6">The sequence shown here is derived from an EMBL/GenBank/DDBJ whole genome shotgun (WGS) entry which is preliminary data.</text>
</comment>
<accession>A0A1J5TKP5</accession>
<gene>
    <name evidence="6" type="ORF">BEU01_01035</name>
</gene>
<dbReference type="NCBIfam" id="TIGR00639">
    <property type="entry name" value="PurN"/>
    <property type="match status" value="1"/>
</dbReference>
<dbReference type="CDD" id="cd08645">
    <property type="entry name" value="FMT_core_GART"/>
    <property type="match status" value="1"/>
</dbReference>
<dbReference type="InterPro" id="IPR036477">
    <property type="entry name" value="Formyl_transf_N_sf"/>
</dbReference>
<reference evidence="6 7" key="1">
    <citation type="submission" date="2016-08" db="EMBL/GenBank/DDBJ databases">
        <title>New Insights into Marine Group III Euryarchaeota, from dark to light.</title>
        <authorList>
            <person name="Haro-Moreno J.M."/>
            <person name="Rodriguez-Valera F."/>
            <person name="Lopez-Garcia P."/>
            <person name="Moreira D."/>
            <person name="Martin-Cuadrado A.B."/>
        </authorList>
    </citation>
    <scope>NUCLEOTIDE SEQUENCE [LARGE SCALE GENOMIC DNA]</scope>
    <source>
        <strain evidence="6">CG-Epi4</strain>
    </source>
</reference>
<dbReference type="PANTHER" id="PTHR43369">
    <property type="entry name" value="PHOSPHORIBOSYLGLYCINAMIDE FORMYLTRANSFERASE"/>
    <property type="match status" value="1"/>
</dbReference>
<dbReference type="SUPFAM" id="SSF53328">
    <property type="entry name" value="Formyltransferase"/>
    <property type="match status" value="1"/>
</dbReference>
<evidence type="ECO:0000256" key="3">
    <source>
        <dbReference type="ARBA" id="ARBA00022679"/>
    </source>
</evidence>
<evidence type="ECO:0000313" key="6">
    <source>
        <dbReference type="EMBL" id="OIR20707.1"/>
    </source>
</evidence>
<evidence type="ECO:0000259" key="5">
    <source>
        <dbReference type="Pfam" id="PF00551"/>
    </source>
</evidence>
<comment type="pathway">
    <text evidence="1">Purine metabolism; IMP biosynthesis via de novo pathway; N(2)-formyl-N(1)-(5-phospho-D-ribosyl)glycinamide from N(1)-(5-phospho-D-ribosyl)glycinamide (10-formyl THF route): step 1/1.</text>
</comment>
<keyword evidence="4" id="KW-0658">Purine biosynthesis</keyword>
<evidence type="ECO:0000256" key="1">
    <source>
        <dbReference type="ARBA" id="ARBA00005054"/>
    </source>
</evidence>
<dbReference type="EC" id="2.1.2.2" evidence="2"/>
<dbReference type="Gene3D" id="3.40.50.170">
    <property type="entry name" value="Formyl transferase, N-terminal domain"/>
    <property type="match status" value="1"/>
</dbReference>
<dbReference type="Proteomes" id="UP000183375">
    <property type="component" value="Unassembled WGS sequence"/>
</dbReference>
<organism evidence="6 7">
    <name type="scientific">Marine Group III euryarchaeote CG-Epi4</name>
    <dbReference type="NCBI Taxonomy" id="1888998"/>
    <lineage>
        <taxon>Archaea</taxon>
        <taxon>Methanobacteriati</taxon>
        <taxon>Thermoplasmatota</taxon>
        <taxon>Thermoplasmata</taxon>
        <taxon>Candidatus Thermoprofundales</taxon>
    </lineage>
</organism>
<proteinExistence type="inferred from homology"/>
<dbReference type="GO" id="GO:0004644">
    <property type="term" value="F:phosphoribosylglycinamide formyltransferase activity"/>
    <property type="evidence" value="ECO:0007669"/>
    <property type="project" value="UniProtKB-EC"/>
</dbReference>
<dbReference type="HAMAP" id="MF_01930">
    <property type="entry name" value="PurN"/>
    <property type="match status" value="1"/>
</dbReference>
<dbReference type="InterPro" id="IPR002376">
    <property type="entry name" value="Formyl_transf_N"/>
</dbReference>
<dbReference type="PANTHER" id="PTHR43369:SF2">
    <property type="entry name" value="PHOSPHORIBOSYLGLYCINAMIDE FORMYLTRANSFERASE"/>
    <property type="match status" value="1"/>
</dbReference>
<evidence type="ECO:0000256" key="4">
    <source>
        <dbReference type="ARBA" id="ARBA00022755"/>
    </source>
</evidence>
<name>A0A1J5TKP5_9ARCH</name>
<dbReference type="Pfam" id="PF00551">
    <property type="entry name" value="Formyl_trans_N"/>
    <property type="match status" value="1"/>
</dbReference>
<dbReference type="GO" id="GO:0005829">
    <property type="term" value="C:cytosol"/>
    <property type="evidence" value="ECO:0007669"/>
    <property type="project" value="TreeGrafter"/>
</dbReference>